<protein>
    <submittedName>
        <fullName evidence="3">3-oxoacyl-[acyl-carrier-protein] reductase</fullName>
    </submittedName>
</protein>
<dbReference type="GO" id="GO:0006633">
    <property type="term" value="P:fatty acid biosynthetic process"/>
    <property type="evidence" value="ECO:0007669"/>
    <property type="project" value="TreeGrafter"/>
</dbReference>
<dbReference type="FunCoup" id="D8M8X3">
    <property type="interactions" value="239"/>
</dbReference>
<sequence length="247" mass="26482">MSQVCIISGCSRGIGKAIATTLAERGYALGLLARSEEVFLVQHLCEKSKDLCSLLMQTEKNMSLFIWHVSPLLSRSSVSKIVSELGKPVGLVNVAGINIDSLAIRAKKSELEALIETNILGTVSMTQAVLPHMMKQRKGSIVTLGSIVGEGGRVGQSGYAMTKSALLGFSRSVAKEMGRFNVRSNVVEPGFIATDMTEKSVRDREELVKKISLGRMGSVEEVANVVSFLLSDAASYITGSVRNSTVL</sequence>
<dbReference type="PRINTS" id="PR00080">
    <property type="entry name" value="SDRFAMILY"/>
</dbReference>
<organism evidence="3">
    <name type="scientific">Blastocystis hominis</name>
    <dbReference type="NCBI Taxonomy" id="12968"/>
    <lineage>
        <taxon>Eukaryota</taxon>
        <taxon>Sar</taxon>
        <taxon>Stramenopiles</taxon>
        <taxon>Bigyra</taxon>
        <taxon>Opalozoa</taxon>
        <taxon>Opalinata</taxon>
        <taxon>Blastocystidae</taxon>
        <taxon>Blastocystis</taxon>
    </lineage>
</organism>
<evidence type="ECO:0000313" key="3">
    <source>
        <dbReference type="EMBL" id="CBK24512.2"/>
    </source>
</evidence>
<dbReference type="InterPro" id="IPR036291">
    <property type="entry name" value="NAD(P)-bd_dom_sf"/>
</dbReference>
<dbReference type="PANTHER" id="PTHR42760">
    <property type="entry name" value="SHORT-CHAIN DEHYDROGENASES/REDUCTASES FAMILY MEMBER"/>
    <property type="match status" value="1"/>
</dbReference>
<dbReference type="OrthoDB" id="1393670at2759"/>
<reference evidence="3" key="1">
    <citation type="submission" date="2010-02" db="EMBL/GenBank/DDBJ databases">
        <title>Sequencing and annotation of the Blastocystis hominis genome.</title>
        <authorList>
            <person name="Wincker P."/>
        </authorList>
    </citation>
    <scope>NUCLEOTIDE SEQUENCE</scope>
    <source>
        <strain evidence="3">Singapore isolate B</strain>
    </source>
</reference>
<gene>
    <name evidence="3" type="ORF">GSBLH_T00004238001</name>
</gene>
<dbReference type="AlphaFoldDB" id="D8M8X3"/>
<dbReference type="PRINTS" id="PR00081">
    <property type="entry name" value="GDHRDH"/>
</dbReference>
<dbReference type="EMBL" id="FN668688">
    <property type="protein sequence ID" value="CBK24512.2"/>
    <property type="molecule type" value="Genomic_DNA"/>
</dbReference>
<keyword evidence="2" id="KW-0560">Oxidoreductase</keyword>
<dbReference type="GeneID" id="24921274"/>
<dbReference type="PANTHER" id="PTHR42760:SF133">
    <property type="entry name" value="3-OXOACYL-[ACYL-CARRIER-PROTEIN] REDUCTASE"/>
    <property type="match status" value="1"/>
</dbReference>
<dbReference type="InterPro" id="IPR020904">
    <property type="entry name" value="Sc_DH/Rdtase_CS"/>
</dbReference>
<name>D8M8X3_BLAHO</name>
<dbReference type="GO" id="GO:0048038">
    <property type="term" value="F:quinone binding"/>
    <property type="evidence" value="ECO:0007669"/>
    <property type="project" value="TreeGrafter"/>
</dbReference>
<proteinExistence type="inferred from homology"/>
<dbReference type="PROSITE" id="PS00061">
    <property type="entry name" value="ADH_SHORT"/>
    <property type="match status" value="1"/>
</dbReference>
<accession>D8M8X3</accession>
<dbReference type="GO" id="GO:0016616">
    <property type="term" value="F:oxidoreductase activity, acting on the CH-OH group of donors, NAD or NADP as acceptor"/>
    <property type="evidence" value="ECO:0007669"/>
    <property type="project" value="TreeGrafter"/>
</dbReference>
<dbReference type="Gene3D" id="3.40.50.720">
    <property type="entry name" value="NAD(P)-binding Rossmann-like Domain"/>
    <property type="match status" value="1"/>
</dbReference>
<dbReference type="Proteomes" id="UP000008312">
    <property type="component" value="Unassembled WGS sequence"/>
</dbReference>
<dbReference type="OMA" id="LFGVQCD"/>
<evidence type="ECO:0000256" key="2">
    <source>
        <dbReference type="ARBA" id="ARBA00023002"/>
    </source>
</evidence>
<dbReference type="RefSeq" id="XP_012898560.1">
    <property type="nucleotide sequence ID" value="XM_013043106.1"/>
</dbReference>
<dbReference type="SUPFAM" id="SSF51735">
    <property type="entry name" value="NAD(P)-binding Rossmann-fold domains"/>
    <property type="match status" value="1"/>
</dbReference>
<evidence type="ECO:0000256" key="1">
    <source>
        <dbReference type="ARBA" id="ARBA00006484"/>
    </source>
</evidence>
<dbReference type="Pfam" id="PF13561">
    <property type="entry name" value="adh_short_C2"/>
    <property type="match status" value="1"/>
</dbReference>
<evidence type="ECO:0000313" key="4">
    <source>
        <dbReference type="Proteomes" id="UP000008312"/>
    </source>
</evidence>
<keyword evidence="4" id="KW-1185">Reference proteome</keyword>
<dbReference type="InParanoid" id="D8M8X3"/>
<comment type="similarity">
    <text evidence="1">Belongs to the short-chain dehydrogenases/reductases (SDR) family.</text>
</comment>
<dbReference type="InterPro" id="IPR002347">
    <property type="entry name" value="SDR_fam"/>
</dbReference>